<accession>A0A2R6X3L5</accession>
<dbReference type="EC" id="2.1.1.113" evidence="2"/>
<dbReference type="GO" id="GO:0003677">
    <property type="term" value="F:DNA binding"/>
    <property type="evidence" value="ECO:0007669"/>
    <property type="project" value="UniProtKB-KW"/>
</dbReference>
<name>A0A2R6X3L5_MARPO</name>
<evidence type="ECO:0000256" key="5">
    <source>
        <dbReference type="ARBA" id="ARBA00022691"/>
    </source>
</evidence>
<protein>
    <recommendedName>
        <fullName evidence="2">site-specific DNA-methyltransferase (cytosine-N(4)-specific)</fullName>
        <ecNumber evidence="2">2.1.1.113</ecNumber>
    </recommendedName>
</protein>
<evidence type="ECO:0000256" key="9">
    <source>
        <dbReference type="SAM" id="MobiDB-lite"/>
    </source>
</evidence>
<feature type="region of interest" description="Disordered" evidence="9">
    <location>
        <begin position="1"/>
        <end position="25"/>
    </location>
</feature>
<keyword evidence="6" id="KW-0680">Restriction system</keyword>
<evidence type="ECO:0000256" key="4">
    <source>
        <dbReference type="ARBA" id="ARBA00022679"/>
    </source>
</evidence>
<organism evidence="11 12">
    <name type="scientific">Marchantia polymorpha</name>
    <name type="common">Common liverwort</name>
    <name type="synonym">Marchantia aquatica</name>
    <dbReference type="NCBI Taxonomy" id="3197"/>
    <lineage>
        <taxon>Eukaryota</taxon>
        <taxon>Viridiplantae</taxon>
        <taxon>Streptophyta</taxon>
        <taxon>Embryophyta</taxon>
        <taxon>Marchantiophyta</taxon>
        <taxon>Marchantiopsida</taxon>
        <taxon>Marchantiidae</taxon>
        <taxon>Marchantiales</taxon>
        <taxon>Marchantiaceae</taxon>
        <taxon>Marchantia</taxon>
    </lineage>
</organism>
<evidence type="ECO:0000256" key="3">
    <source>
        <dbReference type="ARBA" id="ARBA00022603"/>
    </source>
</evidence>
<evidence type="ECO:0000256" key="1">
    <source>
        <dbReference type="ARBA" id="ARBA00010203"/>
    </source>
</evidence>
<comment type="catalytic activity">
    <reaction evidence="8">
        <text>a 2'-deoxycytidine in DNA + S-adenosyl-L-methionine = an N(4)-methyl-2'-deoxycytidine in DNA + S-adenosyl-L-homocysteine + H(+)</text>
        <dbReference type="Rhea" id="RHEA:16857"/>
        <dbReference type="Rhea" id="RHEA-COMP:11369"/>
        <dbReference type="Rhea" id="RHEA-COMP:13674"/>
        <dbReference type="ChEBI" id="CHEBI:15378"/>
        <dbReference type="ChEBI" id="CHEBI:57856"/>
        <dbReference type="ChEBI" id="CHEBI:59789"/>
        <dbReference type="ChEBI" id="CHEBI:85452"/>
        <dbReference type="ChEBI" id="CHEBI:137933"/>
        <dbReference type="EC" id="2.1.1.113"/>
    </reaction>
</comment>
<dbReference type="GO" id="GO:0015667">
    <property type="term" value="F:site-specific DNA-methyltransferase (cytosine-N4-specific) activity"/>
    <property type="evidence" value="ECO:0007669"/>
    <property type="project" value="UniProtKB-EC"/>
</dbReference>
<dbReference type="Gramene" id="Mp6g18340.1">
    <property type="protein sequence ID" value="Mp6g18340.1.cds"/>
    <property type="gene ID" value="Mp6g18340"/>
</dbReference>
<dbReference type="OrthoDB" id="433924at2759"/>
<evidence type="ECO:0000256" key="6">
    <source>
        <dbReference type="ARBA" id="ARBA00022747"/>
    </source>
</evidence>
<dbReference type="Proteomes" id="UP000244005">
    <property type="component" value="Unassembled WGS sequence"/>
</dbReference>
<dbReference type="Pfam" id="PF01555">
    <property type="entry name" value="N6_N4_Mtase"/>
    <property type="match status" value="1"/>
</dbReference>
<reference evidence="12" key="1">
    <citation type="journal article" date="2017" name="Cell">
        <title>Insights into land plant evolution garnered from the Marchantia polymorpha genome.</title>
        <authorList>
            <person name="Bowman J.L."/>
            <person name="Kohchi T."/>
            <person name="Yamato K.T."/>
            <person name="Jenkins J."/>
            <person name="Shu S."/>
            <person name="Ishizaki K."/>
            <person name="Yamaoka S."/>
            <person name="Nishihama R."/>
            <person name="Nakamura Y."/>
            <person name="Berger F."/>
            <person name="Adam C."/>
            <person name="Aki S.S."/>
            <person name="Althoff F."/>
            <person name="Araki T."/>
            <person name="Arteaga-Vazquez M.A."/>
            <person name="Balasubrmanian S."/>
            <person name="Barry K."/>
            <person name="Bauer D."/>
            <person name="Boehm C.R."/>
            <person name="Briginshaw L."/>
            <person name="Caballero-Perez J."/>
            <person name="Catarino B."/>
            <person name="Chen F."/>
            <person name="Chiyoda S."/>
            <person name="Chovatia M."/>
            <person name="Davies K.M."/>
            <person name="Delmans M."/>
            <person name="Demura T."/>
            <person name="Dierschke T."/>
            <person name="Dolan L."/>
            <person name="Dorantes-Acosta A.E."/>
            <person name="Eklund D.M."/>
            <person name="Florent S.N."/>
            <person name="Flores-Sandoval E."/>
            <person name="Fujiyama A."/>
            <person name="Fukuzawa H."/>
            <person name="Galik B."/>
            <person name="Grimanelli D."/>
            <person name="Grimwood J."/>
            <person name="Grossniklaus U."/>
            <person name="Hamada T."/>
            <person name="Haseloff J."/>
            <person name="Hetherington A.J."/>
            <person name="Higo A."/>
            <person name="Hirakawa Y."/>
            <person name="Hundley H.N."/>
            <person name="Ikeda Y."/>
            <person name="Inoue K."/>
            <person name="Inoue S.I."/>
            <person name="Ishida S."/>
            <person name="Jia Q."/>
            <person name="Kakita M."/>
            <person name="Kanazawa T."/>
            <person name="Kawai Y."/>
            <person name="Kawashima T."/>
            <person name="Kennedy M."/>
            <person name="Kinose K."/>
            <person name="Kinoshita T."/>
            <person name="Kohara Y."/>
            <person name="Koide E."/>
            <person name="Komatsu K."/>
            <person name="Kopischke S."/>
            <person name="Kubo M."/>
            <person name="Kyozuka J."/>
            <person name="Lagercrantz U."/>
            <person name="Lin S.S."/>
            <person name="Lindquist E."/>
            <person name="Lipzen A.M."/>
            <person name="Lu C.W."/>
            <person name="De Luna E."/>
            <person name="Martienssen R.A."/>
            <person name="Minamino N."/>
            <person name="Mizutani M."/>
            <person name="Mizutani M."/>
            <person name="Mochizuki N."/>
            <person name="Monte I."/>
            <person name="Mosher R."/>
            <person name="Nagasaki H."/>
            <person name="Nakagami H."/>
            <person name="Naramoto S."/>
            <person name="Nishitani K."/>
            <person name="Ohtani M."/>
            <person name="Okamoto T."/>
            <person name="Okumura M."/>
            <person name="Phillips J."/>
            <person name="Pollak B."/>
            <person name="Reinders A."/>
            <person name="Rovekamp M."/>
            <person name="Sano R."/>
            <person name="Sawa S."/>
            <person name="Schmid M.W."/>
            <person name="Shirakawa M."/>
            <person name="Solano R."/>
            <person name="Spunde A."/>
            <person name="Suetsugu N."/>
            <person name="Sugano S."/>
            <person name="Sugiyama A."/>
            <person name="Sun R."/>
            <person name="Suzuki Y."/>
            <person name="Takenaka M."/>
            <person name="Takezawa D."/>
            <person name="Tomogane H."/>
            <person name="Tsuzuki M."/>
            <person name="Ueda T."/>
            <person name="Umeda M."/>
            <person name="Ward J.M."/>
            <person name="Watanabe Y."/>
            <person name="Yazaki K."/>
            <person name="Yokoyama R."/>
            <person name="Yoshitake Y."/>
            <person name="Yotsui I."/>
            <person name="Zachgo S."/>
            <person name="Schmutz J."/>
        </authorList>
    </citation>
    <scope>NUCLEOTIDE SEQUENCE [LARGE SCALE GENOMIC DNA]</scope>
    <source>
        <strain evidence="12">Tak-1</strain>
    </source>
</reference>
<dbReference type="InterPro" id="IPR017985">
    <property type="entry name" value="MeTrfase_CN4_CS"/>
</dbReference>
<keyword evidence="5" id="KW-0949">S-adenosyl-L-methionine</keyword>
<dbReference type="InterPro" id="IPR029063">
    <property type="entry name" value="SAM-dependent_MTases_sf"/>
</dbReference>
<proteinExistence type="inferred from homology"/>
<dbReference type="PRINTS" id="PR00508">
    <property type="entry name" value="S21N4MTFRASE"/>
</dbReference>
<dbReference type="InterPro" id="IPR002941">
    <property type="entry name" value="DNA_methylase_N4/N6"/>
</dbReference>
<evidence type="ECO:0000259" key="10">
    <source>
        <dbReference type="Pfam" id="PF01555"/>
    </source>
</evidence>
<dbReference type="EMBL" id="KZ772710">
    <property type="protein sequence ID" value="PTQ40691.1"/>
    <property type="molecule type" value="Genomic_DNA"/>
</dbReference>
<dbReference type="GO" id="GO:0008170">
    <property type="term" value="F:N-methyltransferase activity"/>
    <property type="evidence" value="ECO:0007669"/>
    <property type="project" value="InterPro"/>
</dbReference>
<dbReference type="SUPFAM" id="SSF53335">
    <property type="entry name" value="S-adenosyl-L-methionine-dependent methyltransferases"/>
    <property type="match status" value="1"/>
</dbReference>
<evidence type="ECO:0000313" key="12">
    <source>
        <dbReference type="Proteomes" id="UP000244005"/>
    </source>
</evidence>
<dbReference type="SMR" id="A0A2R6X3L5"/>
<comment type="similarity">
    <text evidence="1">Belongs to the N(4)/N(6)-methyltransferase family. N(4) subfamily.</text>
</comment>
<dbReference type="AlphaFoldDB" id="A0A2R6X3L5"/>
<keyword evidence="7" id="KW-0238">DNA-binding</keyword>
<dbReference type="GO" id="GO:0032259">
    <property type="term" value="P:methylation"/>
    <property type="evidence" value="ECO:0007669"/>
    <property type="project" value="UniProtKB-KW"/>
</dbReference>
<evidence type="ECO:0000256" key="2">
    <source>
        <dbReference type="ARBA" id="ARBA00012185"/>
    </source>
</evidence>
<keyword evidence="3" id="KW-0489">Methyltransferase</keyword>
<evidence type="ECO:0000313" key="11">
    <source>
        <dbReference type="EMBL" id="PTQ40691.1"/>
    </source>
</evidence>
<evidence type="ECO:0000256" key="8">
    <source>
        <dbReference type="ARBA" id="ARBA00049120"/>
    </source>
</evidence>
<dbReference type="GO" id="GO:0009307">
    <property type="term" value="P:DNA restriction-modification system"/>
    <property type="evidence" value="ECO:0007669"/>
    <property type="project" value="UniProtKB-KW"/>
</dbReference>
<keyword evidence="12" id="KW-1185">Reference proteome</keyword>
<dbReference type="PROSITE" id="PS00093">
    <property type="entry name" value="N4_MTASE"/>
    <property type="match status" value="1"/>
</dbReference>
<dbReference type="Gene3D" id="3.40.50.150">
    <property type="entry name" value="Vaccinia Virus protein VP39"/>
    <property type="match status" value="1"/>
</dbReference>
<sequence length="325" mass="38104">MGLSELCSEERARKKAKKEHPSKKSDLDEALSVRTACLDVNVITNYENRAIRGDCLKLMRRLPSEILDCTITSPPYNKGGDVIVYNSISDNMPWDVYMAEQLAILNELYRITKPGGHLWYVHQVQPRPARLFHPMEWIIKSPWTVRQEIMWKKWGCQDRSLYRFKCFEERIYWLRKEPGPPFELKREVAKWGNLWVRPDQSVHLQRRYRHPSTFPLYLPLAILYAMNLPPGSLVFDPYGGTGTTAKAAQVSNHWYLTMDVDKDYITMTKDRLRDTVYEDEWWITVMMKQINDGTLNLSQDIRKSVQKRVLSSTYLADDAQSGDHR</sequence>
<evidence type="ECO:0000256" key="7">
    <source>
        <dbReference type="ARBA" id="ARBA00023125"/>
    </source>
</evidence>
<gene>
    <name evidence="11" type="ORF">MARPO_0038s0044</name>
</gene>
<keyword evidence="4" id="KW-0808">Transferase</keyword>
<dbReference type="InterPro" id="IPR001091">
    <property type="entry name" value="RM_Methyltransferase"/>
</dbReference>
<feature type="domain" description="DNA methylase N-4/N-6" evidence="10">
    <location>
        <begin position="68"/>
        <end position="269"/>
    </location>
</feature>